<proteinExistence type="predicted"/>
<evidence type="ECO:0000313" key="2">
    <source>
        <dbReference type="EMBL" id="EAY25943.1"/>
    </source>
</evidence>
<name>A1ZUC4_MICM2</name>
<comment type="caution">
    <text evidence="2">The sequence shown here is derived from an EMBL/GenBank/DDBJ whole genome shotgun (WGS) entry which is preliminary data.</text>
</comment>
<keyword evidence="3" id="KW-1185">Reference proteome</keyword>
<accession>A1ZUC4</accession>
<dbReference type="Proteomes" id="UP000004095">
    <property type="component" value="Unassembled WGS sequence"/>
</dbReference>
<evidence type="ECO:0000313" key="3">
    <source>
        <dbReference type="Proteomes" id="UP000004095"/>
    </source>
</evidence>
<sequence>MKNITKQTSKKTQKLSAKEMQNLKGGSKRIYVGNLPGGG</sequence>
<dbReference type="EMBL" id="AAWS01000040">
    <property type="protein sequence ID" value="EAY25943.1"/>
    <property type="molecule type" value="Genomic_DNA"/>
</dbReference>
<reference evidence="2 3" key="1">
    <citation type="submission" date="2007-01" db="EMBL/GenBank/DDBJ databases">
        <authorList>
            <person name="Haygood M."/>
            <person name="Podell S."/>
            <person name="Anderson C."/>
            <person name="Hopkinson B."/>
            <person name="Roe K."/>
            <person name="Barbeau K."/>
            <person name="Gaasterland T."/>
            <person name="Ferriera S."/>
            <person name="Johnson J."/>
            <person name="Kravitz S."/>
            <person name="Beeson K."/>
            <person name="Sutton G."/>
            <person name="Rogers Y.-H."/>
            <person name="Friedman R."/>
            <person name="Frazier M."/>
            <person name="Venter J.C."/>
        </authorList>
    </citation>
    <scope>NUCLEOTIDE SEQUENCE [LARGE SCALE GENOMIC DNA]</scope>
    <source>
        <strain evidence="2 3">ATCC 23134</strain>
    </source>
</reference>
<protein>
    <submittedName>
        <fullName evidence="2">Uncharacterized protein</fullName>
    </submittedName>
</protein>
<dbReference type="AlphaFoldDB" id="A1ZUC4"/>
<evidence type="ECO:0000256" key="1">
    <source>
        <dbReference type="SAM" id="MobiDB-lite"/>
    </source>
</evidence>
<organism evidence="2 3">
    <name type="scientific">Microscilla marina ATCC 23134</name>
    <dbReference type="NCBI Taxonomy" id="313606"/>
    <lineage>
        <taxon>Bacteria</taxon>
        <taxon>Pseudomonadati</taxon>
        <taxon>Bacteroidota</taxon>
        <taxon>Cytophagia</taxon>
        <taxon>Cytophagales</taxon>
        <taxon>Microscillaceae</taxon>
        <taxon>Microscilla</taxon>
    </lineage>
</organism>
<feature type="region of interest" description="Disordered" evidence="1">
    <location>
        <begin position="1"/>
        <end position="23"/>
    </location>
</feature>
<gene>
    <name evidence="2" type="ORF">M23134_07088</name>
</gene>